<dbReference type="EC" id="2.7.7.18" evidence="11"/>
<evidence type="ECO:0000256" key="3">
    <source>
        <dbReference type="ARBA" id="ARBA00009014"/>
    </source>
</evidence>
<name>A0A1S1WZP0_9NEIS</name>
<evidence type="ECO:0000256" key="8">
    <source>
        <dbReference type="ARBA" id="ARBA00022840"/>
    </source>
</evidence>
<comment type="pathway">
    <text evidence="2 11">Cofactor biosynthesis; NAD(+) biosynthesis; deamido-NAD(+) from nicotinate D-ribonucleotide: step 1/1.</text>
</comment>
<evidence type="ECO:0000256" key="9">
    <source>
        <dbReference type="ARBA" id="ARBA00023027"/>
    </source>
</evidence>
<protein>
    <recommendedName>
        <fullName evidence="11">Probable nicotinate-nucleotide adenylyltransferase</fullName>
        <ecNumber evidence="11">2.7.7.18</ecNumber>
    </recommendedName>
    <alternativeName>
        <fullName evidence="11">Deamido-NAD(+) diphosphorylase</fullName>
    </alternativeName>
    <alternativeName>
        <fullName evidence="11">Deamido-NAD(+) pyrophosphorylase</fullName>
    </alternativeName>
    <alternativeName>
        <fullName evidence="11">Nicotinate mononucleotide adenylyltransferase</fullName>
        <shortName evidence="11">NaMN adenylyltransferase</shortName>
    </alternativeName>
</protein>
<proteinExistence type="inferred from homology"/>
<dbReference type="RefSeq" id="WP_071115192.1">
    <property type="nucleotide sequence ID" value="NZ_MKCS01000001.1"/>
</dbReference>
<comment type="similarity">
    <text evidence="3 11">Belongs to the NadD family.</text>
</comment>
<dbReference type="CDD" id="cd02165">
    <property type="entry name" value="NMNAT"/>
    <property type="match status" value="1"/>
</dbReference>
<gene>
    <name evidence="11" type="primary">nadD</name>
    <name evidence="13" type="ORF">BI347_02020</name>
</gene>
<dbReference type="HAMAP" id="MF_00244">
    <property type="entry name" value="NaMN_adenylyltr"/>
    <property type="match status" value="1"/>
</dbReference>
<dbReference type="Pfam" id="PF01467">
    <property type="entry name" value="CTP_transf_like"/>
    <property type="match status" value="1"/>
</dbReference>
<dbReference type="GO" id="GO:0009435">
    <property type="term" value="P:NAD+ biosynthetic process"/>
    <property type="evidence" value="ECO:0007669"/>
    <property type="project" value="UniProtKB-UniRule"/>
</dbReference>
<dbReference type="PANTHER" id="PTHR39321:SF3">
    <property type="entry name" value="PHOSPHOPANTETHEINE ADENYLYLTRANSFERASE"/>
    <property type="match status" value="1"/>
</dbReference>
<comment type="caution">
    <text evidence="13">The sequence shown here is derived from an EMBL/GenBank/DDBJ whole genome shotgun (WGS) entry which is preliminary data.</text>
</comment>
<accession>A0A1S1WZP0</accession>
<dbReference type="GO" id="GO:0005524">
    <property type="term" value="F:ATP binding"/>
    <property type="evidence" value="ECO:0007669"/>
    <property type="project" value="UniProtKB-KW"/>
</dbReference>
<keyword evidence="4 11" id="KW-0662">Pyridine nucleotide biosynthesis</keyword>
<dbReference type="Gene3D" id="3.40.50.620">
    <property type="entry name" value="HUPs"/>
    <property type="match status" value="1"/>
</dbReference>
<evidence type="ECO:0000256" key="7">
    <source>
        <dbReference type="ARBA" id="ARBA00022741"/>
    </source>
</evidence>
<dbReference type="InterPro" id="IPR004821">
    <property type="entry name" value="Cyt_trans-like"/>
</dbReference>
<dbReference type="STRING" id="1903179.BI347_02020"/>
<reference evidence="13 14" key="1">
    <citation type="submission" date="2016-09" db="EMBL/GenBank/DDBJ databases">
        <title>Chromobacterium muskegensis sp. nov., an insecticidal bacterium isolated from Sphagnum bogs.</title>
        <authorList>
            <person name="Sparks M.E."/>
            <person name="Blackburn M.B."/>
            <person name="Gundersen-Rindal D.E."/>
            <person name="Mitchell A."/>
            <person name="Farrar R."/>
            <person name="Kuhar D."/>
        </authorList>
    </citation>
    <scope>NUCLEOTIDE SEQUENCE [LARGE SCALE GENOMIC DNA]</scope>
    <source>
        <strain evidence="13 14">37-2</strain>
    </source>
</reference>
<evidence type="ECO:0000313" key="14">
    <source>
        <dbReference type="Proteomes" id="UP000180088"/>
    </source>
</evidence>
<dbReference type="UniPathway" id="UPA00253">
    <property type="reaction ID" value="UER00332"/>
</dbReference>
<dbReference type="NCBIfam" id="NF000840">
    <property type="entry name" value="PRK00071.1-3"/>
    <property type="match status" value="1"/>
</dbReference>
<evidence type="ECO:0000256" key="6">
    <source>
        <dbReference type="ARBA" id="ARBA00022695"/>
    </source>
</evidence>
<organism evidence="13 14">
    <name type="scientific">Chromobacterium sphagni</name>
    <dbReference type="NCBI Taxonomy" id="1903179"/>
    <lineage>
        <taxon>Bacteria</taxon>
        <taxon>Pseudomonadati</taxon>
        <taxon>Pseudomonadota</taxon>
        <taxon>Betaproteobacteria</taxon>
        <taxon>Neisseriales</taxon>
        <taxon>Chromobacteriaceae</taxon>
        <taxon>Chromobacterium</taxon>
    </lineage>
</organism>
<keyword evidence="6 11" id="KW-0548">Nucleotidyltransferase</keyword>
<feature type="domain" description="Cytidyltransferase-like" evidence="12">
    <location>
        <begin position="7"/>
        <end position="151"/>
    </location>
</feature>
<dbReference type="GO" id="GO:0004515">
    <property type="term" value="F:nicotinate-nucleotide adenylyltransferase activity"/>
    <property type="evidence" value="ECO:0007669"/>
    <property type="project" value="UniProtKB-UniRule"/>
</dbReference>
<keyword evidence="5 11" id="KW-0808">Transferase</keyword>
<evidence type="ECO:0000256" key="4">
    <source>
        <dbReference type="ARBA" id="ARBA00022642"/>
    </source>
</evidence>
<keyword evidence="9 11" id="KW-0520">NAD</keyword>
<comment type="catalytic activity">
    <reaction evidence="10 11">
        <text>nicotinate beta-D-ribonucleotide + ATP + H(+) = deamido-NAD(+) + diphosphate</text>
        <dbReference type="Rhea" id="RHEA:22860"/>
        <dbReference type="ChEBI" id="CHEBI:15378"/>
        <dbReference type="ChEBI" id="CHEBI:30616"/>
        <dbReference type="ChEBI" id="CHEBI:33019"/>
        <dbReference type="ChEBI" id="CHEBI:57502"/>
        <dbReference type="ChEBI" id="CHEBI:58437"/>
        <dbReference type="EC" id="2.7.7.18"/>
    </reaction>
</comment>
<evidence type="ECO:0000256" key="5">
    <source>
        <dbReference type="ARBA" id="ARBA00022679"/>
    </source>
</evidence>
<dbReference type="InterPro" id="IPR005248">
    <property type="entry name" value="NadD/NMNAT"/>
</dbReference>
<dbReference type="NCBIfam" id="TIGR00125">
    <property type="entry name" value="cyt_tran_rel"/>
    <property type="match status" value="1"/>
</dbReference>
<evidence type="ECO:0000256" key="1">
    <source>
        <dbReference type="ARBA" id="ARBA00002324"/>
    </source>
</evidence>
<keyword evidence="8 11" id="KW-0067">ATP-binding</keyword>
<dbReference type="Proteomes" id="UP000180088">
    <property type="component" value="Unassembled WGS sequence"/>
</dbReference>
<evidence type="ECO:0000256" key="11">
    <source>
        <dbReference type="HAMAP-Rule" id="MF_00244"/>
    </source>
</evidence>
<evidence type="ECO:0000259" key="12">
    <source>
        <dbReference type="Pfam" id="PF01467"/>
    </source>
</evidence>
<dbReference type="NCBIfam" id="TIGR00482">
    <property type="entry name" value="nicotinate (nicotinamide) nucleotide adenylyltransferase"/>
    <property type="match status" value="1"/>
</dbReference>
<evidence type="ECO:0000313" key="13">
    <source>
        <dbReference type="EMBL" id="OHX12406.1"/>
    </source>
</evidence>
<dbReference type="InterPro" id="IPR014729">
    <property type="entry name" value="Rossmann-like_a/b/a_fold"/>
</dbReference>
<dbReference type="PANTHER" id="PTHR39321">
    <property type="entry name" value="NICOTINATE-NUCLEOTIDE ADENYLYLTRANSFERASE-RELATED"/>
    <property type="match status" value="1"/>
</dbReference>
<dbReference type="NCBIfam" id="NF000839">
    <property type="entry name" value="PRK00071.1-1"/>
    <property type="match status" value="1"/>
</dbReference>
<sequence>MSARIGVFGGTFDPIHLAHLRMARAFAEELALDRVLLIPAGLPYHRARGARASGEQRLEMVRLAISGDARFQVDDREIRRRRPAYTVDTLRELRGELGDGAELWFLIGGDSLAALDSWKEWRQLFQLANLAVAMRPGFDWQTLPTEVQQQWQARQVSDFSNRTASGTIRPLALPPLDLSATRLRALLTAGQPVDGLIDPAVLAYIRQQRLYQ</sequence>
<comment type="function">
    <text evidence="1 11">Catalyzes the reversible adenylation of nicotinate mononucleotide (NaMN) to nicotinic acid adenine dinucleotide (NaAD).</text>
</comment>
<keyword evidence="7 11" id="KW-0547">Nucleotide-binding</keyword>
<dbReference type="AlphaFoldDB" id="A0A1S1WZP0"/>
<evidence type="ECO:0000256" key="10">
    <source>
        <dbReference type="ARBA" id="ARBA00048721"/>
    </source>
</evidence>
<evidence type="ECO:0000256" key="2">
    <source>
        <dbReference type="ARBA" id="ARBA00005019"/>
    </source>
</evidence>
<dbReference type="OrthoDB" id="5295945at2"/>
<dbReference type="SUPFAM" id="SSF52374">
    <property type="entry name" value="Nucleotidylyl transferase"/>
    <property type="match status" value="1"/>
</dbReference>
<dbReference type="EMBL" id="MKCS01000001">
    <property type="protein sequence ID" value="OHX12406.1"/>
    <property type="molecule type" value="Genomic_DNA"/>
</dbReference>